<dbReference type="EMBL" id="QXNG01000079">
    <property type="protein sequence ID" value="THA13943.1"/>
    <property type="molecule type" value="Genomic_DNA"/>
</dbReference>
<organism evidence="1 2">
    <name type="scientific">Rodentibacter pneumotropicus</name>
    <dbReference type="NCBI Taxonomy" id="758"/>
    <lineage>
        <taxon>Bacteria</taxon>
        <taxon>Pseudomonadati</taxon>
        <taxon>Pseudomonadota</taxon>
        <taxon>Gammaproteobacteria</taxon>
        <taxon>Pasteurellales</taxon>
        <taxon>Pasteurellaceae</taxon>
        <taxon>Rodentibacter</taxon>
    </lineage>
</organism>
<evidence type="ECO:0000313" key="1">
    <source>
        <dbReference type="EMBL" id="THA13943.1"/>
    </source>
</evidence>
<proteinExistence type="predicted"/>
<protein>
    <submittedName>
        <fullName evidence="1">Uncharacterized protein</fullName>
    </submittedName>
</protein>
<accession>A0A4S2QAP7</accession>
<reference evidence="1 2" key="1">
    <citation type="journal article" date="2019" name="Vet. Microbiol.">
        <title>Development of multi locus sequence typing (MLST) of Rodentibacter pneumotropicus.</title>
        <authorList>
            <person name="Adhikary S."/>
            <person name="Bisgaard M."/>
            <person name="Boot R."/>
            <person name="Benga L."/>
            <person name="Nicklas W."/>
            <person name="Christensen H."/>
        </authorList>
    </citation>
    <scope>NUCLEOTIDE SEQUENCE [LARGE SCALE GENOMIC DNA]</scope>
    <source>
        <strain evidence="1 2">1596_07</strain>
    </source>
</reference>
<dbReference type="RefSeq" id="WP_136125724.1">
    <property type="nucleotide sequence ID" value="NZ_QXNG01000079.1"/>
</dbReference>
<dbReference type="Proteomes" id="UP000310576">
    <property type="component" value="Unassembled WGS sequence"/>
</dbReference>
<sequence length="155" mass="18520">MNIEFLTESENTVFNKIMNGEKLSDIAVELDIIPNRVKVLFEKSKRRTHFNLTQCEVVSDFEKEILRDLWRISDYRANKKLIFNLIKKYQEFQKSKKELTEEWSKDIAVLKMKNGSVIALRDDYSTWKYNLDLCRWECVKSLMLLEEIENTKGDK</sequence>
<evidence type="ECO:0000313" key="2">
    <source>
        <dbReference type="Proteomes" id="UP000310576"/>
    </source>
</evidence>
<comment type="caution">
    <text evidence="1">The sequence shown here is derived from an EMBL/GenBank/DDBJ whole genome shotgun (WGS) entry which is preliminary data.</text>
</comment>
<name>A0A4S2QAP7_9PAST</name>
<gene>
    <name evidence="1" type="ORF">D3M76_08285</name>
</gene>
<dbReference type="AlphaFoldDB" id="A0A4S2QAP7"/>